<dbReference type="PROSITE" id="PS50905">
    <property type="entry name" value="FERRITIN_LIKE"/>
    <property type="match status" value="1"/>
</dbReference>
<evidence type="ECO:0000256" key="8">
    <source>
        <dbReference type="PIRNR" id="PIRNR002560"/>
    </source>
</evidence>
<dbReference type="PRINTS" id="PR00601">
    <property type="entry name" value="BACFERRITIN"/>
</dbReference>
<evidence type="ECO:0000256" key="1">
    <source>
        <dbReference type="ARBA" id="ARBA00001970"/>
    </source>
</evidence>
<dbReference type="AlphaFoldDB" id="A0A1E5ISY1"/>
<dbReference type="SUPFAM" id="SSF47240">
    <property type="entry name" value="Ferritin-like"/>
    <property type="match status" value="1"/>
</dbReference>
<feature type="domain" description="Ferritin-like diiron" evidence="11">
    <location>
        <begin position="1"/>
        <end position="145"/>
    </location>
</feature>
<dbReference type="Proteomes" id="UP000095230">
    <property type="component" value="Unassembled WGS sequence"/>
</dbReference>
<keyword evidence="6 8" id="KW-0408">Iron</keyword>
<dbReference type="EC" id="1.16.3.1" evidence="8"/>
<dbReference type="PIRSF" id="PIRSF002560">
    <property type="entry name" value="Bacterioferritin"/>
    <property type="match status" value="1"/>
</dbReference>
<comment type="function">
    <text evidence="8">Iron-storage protein, whose ferroxidase center binds Fe(2+), oxidizes it using dioxygen to Fe(3+), and participates in the subsequent Fe(3+) oxide mineral core formation within the central cavity of the BFR protein shell.</text>
</comment>
<dbReference type="InterPro" id="IPR009040">
    <property type="entry name" value="Ferritin-like_diiron"/>
</dbReference>
<organism evidence="13 14">
    <name type="scientific">Shewanella colwelliana</name>
    <name type="common">Alteromonas colwelliana</name>
    <dbReference type="NCBI Taxonomy" id="23"/>
    <lineage>
        <taxon>Bacteria</taxon>
        <taxon>Pseudomonadati</taxon>
        <taxon>Pseudomonadota</taxon>
        <taxon>Gammaproteobacteria</taxon>
        <taxon>Alteromonadales</taxon>
        <taxon>Shewanellaceae</taxon>
        <taxon>Shewanella</taxon>
    </lineage>
</organism>
<reference evidence="12 15" key="2">
    <citation type="submission" date="2021-05" db="EMBL/GenBank/DDBJ databases">
        <title>Molecular characterization for Shewanella algae harboring chromosomal blaOXA-55-like strains isolated from clinical and environment sample.</title>
        <authorList>
            <person name="Ohama Y."/>
            <person name="Aoki K."/>
            <person name="Harada S."/>
            <person name="Moriya K."/>
            <person name="Ishii Y."/>
            <person name="Tateda K."/>
        </authorList>
    </citation>
    <scope>NUCLEOTIDE SEQUENCE [LARGE SCALE GENOMIC DNA]</scope>
    <source>
        <strain evidence="12 15">MBTL60-118</strain>
    </source>
</reference>
<dbReference type="OrthoDB" id="9800505at2"/>
<dbReference type="STRING" id="23.BEL05_09605"/>
<gene>
    <name evidence="12" type="primary">brf2</name>
    <name evidence="13" type="ORF">BEL05_09605</name>
    <name evidence="12" type="ORF">TUM3794_31200</name>
</gene>
<dbReference type="Proteomes" id="UP000773469">
    <property type="component" value="Unassembled WGS sequence"/>
</dbReference>
<keyword evidence="4 10" id="KW-0349">Heme</keyword>
<dbReference type="CDD" id="cd00907">
    <property type="entry name" value="Bacterioferritin"/>
    <property type="match status" value="1"/>
</dbReference>
<feature type="binding site" evidence="9">
    <location>
        <position position="127"/>
    </location>
    <ligand>
        <name>Fe cation</name>
        <dbReference type="ChEBI" id="CHEBI:24875"/>
        <label>1</label>
    </ligand>
</feature>
<evidence type="ECO:0000256" key="3">
    <source>
        <dbReference type="ARBA" id="ARBA00022434"/>
    </source>
</evidence>
<dbReference type="InterPro" id="IPR009078">
    <property type="entry name" value="Ferritin-like_SF"/>
</dbReference>
<evidence type="ECO:0000259" key="11">
    <source>
        <dbReference type="PROSITE" id="PS50905"/>
    </source>
</evidence>
<dbReference type="Pfam" id="PF00210">
    <property type="entry name" value="Ferritin"/>
    <property type="match status" value="1"/>
</dbReference>
<feature type="binding site" evidence="9">
    <location>
        <position position="54"/>
    </location>
    <ligand>
        <name>Fe cation</name>
        <dbReference type="ChEBI" id="CHEBI:24875"/>
        <label>1</label>
    </ligand>
</feature>
<comment type="catalytic activity">
    <reaction evidence="7">
        <text>Fe(2+)(in) = Fe(2+)(out)</text>
        <dbReference type="Rhea" id="RHEA:28486"/>
        <dbReference type="ChEBI" id="CHEBI:29033"/>
    </reaction>
</comment>
<dbReference type="InterPro" id="IPR002024">
    <property type="entry name" value="Bacterioferritin"/>
</dbReference>
<dbReference type="EMBL" id="BPEU01000024">
    <property type="protein sequence ID" value="GIU44056.1"/>
    <property type="molecule type" value="Genomic_DNA"/>
</dbReference>
<comment type="similarity">
    <text evidence="2 8 10">Belongs to the bacterioferritin family.</text>
</comment>
<keyword evidence="5 8" id="KW-0479">Metal-binding</keyword>
<dbReference type="GO" id="GO:0020037">
    <property type="term" value="F:heme binding"/>
    <property type="evidence" value="ECO:0007669"/>
    <property type="project" value="TreeGrafter"/>
</dbReference>
<dbReference type="NCBIfam" id="TIGR00754">
    <property type="entry name" value="bfr"/>
    <property type="match status" value="1"/>
</dbReference>
<dbReference type="GO" id="GO:0006826">
    <property type="term" value="P:iron ion transport"/>
    <property type="evidence" value="ECO:0007669"/>
    <property type="project" value="InterPro"/>
</dbReference>
<protein>
    <recommendedName>
        <fullName evidence="8 10">Bacterioferritin</fullName>
        <ecNumber evidence="8">1.16.3.1</ecNumber>
    </recommendedName>
</protein>
<evidence type="ECO:0000313" key="15">
    <source>
        <dbReference type="Proteomes" id="UP000773469"/>
    </source>
</evidence>
<name>A0A1E5ISY1_SHECO</name>
<evidence type="ECO:0000313" key="13">
    <source>
        <dbReference type="EMBL" id="OEG73646.1"/>
    </source>
</evidence>
<comment type="catalytic activity">
    <reaction evidence="8">
        <text>4 Fe(2+) + O2 + 4 H(+) = 4 Fe(3+) + 2 H2O</text>
        <dbReference type="Rhea" id="RHEA:11148"/>
        <dbReference type="ChEBI" id="CHEBI:15377"/>
        <dbReference type="ChEBI" id="CHEBI:15378"/>
        <dbReference type="ChEBI" id="CHEBI:15379"/>
        <dbReference type="ChEBI" id="CHEBI:29033"/>
        <dbReference type="ChEBI" id="CHEBI:29034"/>
        <dbReference type="EC" id="1.16.3.1"/>
    </reaction>
</comment>
<dbReference type="GO" id="GO:0004322">
    <property type="term" value="F:ferroxidase activity"/>
    <property type="evidence" value="ECO:0007669"/>
    <property type="project" value="UniProtKB-EC"/>
</dbReference>
<feature type="binding site" evidence="9">
    <location>
        <position position="127"/>
    </location>
    <ligand>
        <name>Fe cation</name>
        <dbReference type="ChEBI" id="CHEBI:24875"/>
        <label>2</label>
    </ligand>
</feature>
<proteinExistence type="inferred from homology"/>
<reference evidence="13 14" key="1">
    <citation type="submission" date="2016-07" db="EMBL/GenBank/DDBJ databases">
        <title>Whole-genome of two Shewanella species isolated from a digestive organ of sea cucumber Apostichopus japonicus Selenka 1867.</title>
        <authorList>
            <person name="Hong H.-H."/>
            <person name="Choi H."/>
            <person name="Cheon S."/>
            <person name="Oh J.-S."/>
            <person name="Lee H.-G."/>
            <person name="Park C."/>
        </authorList>
    </citation>
    <scope>NUCLEOTIDE SEQUENCE [LARGE SCALE GENOMIC DNA]</scope>
    <source>
        <strain evidence="13 14">CSB03KR</strain>
    </source>
</reference>
<dbReference type="InterPro" id="IPR012347">
    <property type="entry name" value="Ferritin-like"/>
</dbReference>
<evidence type="ECO:0000256" key="4">
    <source>
        <dbReference type="ARBA" id="ARBA00022617"/>
    </source>
</evidence>
<evidence type="ECO:0000256" key="9">
    <source>
        <dbReference type="PIRSR" id="PIRSR002560-1"/>
    </source>
</evidence>
<accession>A0A1E5ISY1</accession>
<dbReference type="Gene3D" id="1.20.1260.10">
    <property type="match status" value="1"/>
</dbReference>
<comment type="cofactor">
    <cofactor evidence="1">
        <name>heme b</name>
        <dbReference type="ChEBI" id="CHEBI:60344"/>
    </cofactor>
</comment>
<dbReference type="PANTHER" id="PTHR30295:SF0">
    <property type="entry name" value="BACTERIOFERRITIN"/>
    <property type="match status" value="1"/>
</dbReference>
<evidence type="ECO:0000256" key="5">
    <source>
        <dbReference type="ARBA" id="ARBA00022723"/>
    </source>
</evidence>
<keyword evidence="3 8" id="KW-0409">Iron storage</keyword>
<sequence length="157" mass="18565">MKGHPNVIRQLNKMLTFELTAINQYFLHARMYKNWGLEELNEKCYKKSIQDMKHADKLIERVLFLEGLPNLQQLEKLRIGEKPEEMLQCDKTMLEEQLVELRGAISLCETEQDYVSREILEDLLEDEEEYLDWIEAQQGLIAMTGIQNYLQAQIESE</sequence>
<comment type="caution">
    <text evidence="13">The sequence shown here is derived from an EMBL/GenBank/DDBJ whole genome shotgun (WGS) entry which is preliminary data.</text>
</comment>
<dbReference type="FunFam" id="1.20.1260.10:FF:000005">
    <property type="entry name" value="Bacterioferritin"/>
    <property type="match status" value="1"/>
</dbReference>
<dbReference type="RefSeq" id="WP_069671348.1">
    <property type="nucleotide sequence ID" value="NZ_BPEU01000024.1"/>
</dbReference>
<dbReference type="InterPro" id="IPR008331">
    <property type="entry name" value="Ferritin_DPS_dom"/>
</dbReference>
<evidence type="ECO:0000256" key="6">
    <source>
        <dbReference type="ARBA" id="ARBA00023004"/>
    </source>
</evidence>
<dbReference type="GO" id="GO:0006879">
    <property type="term" value="P:intracellular iron ion homeostasis"/>
    <property type="evidence" value="ECO:0007669"/>
    <property type="project" value="UniProtKB-KW"/>
</dbReference>
<keyword evidence="15" id="KW-1185">Reference proteome</keyword>
<evidence type="ECO:0000256" key="10">
    <source>
        <dbReference type="RuleBase" id="RU000623"/>
    </source>
</evidence>
<dbReference type="GO" id="GO:0140315">
    <property type="term" value="F:iron ion sequestering activity"/>
    <property type="evidence" value="ECO:0007669"/>
    <property type="project" value="UniProtKB-ARBA"/>
</dbReference>
<evidence type="ECO:0000256" key="2">
    <source>
        <dbReference type="ARBA" id="ARBA00008093"/>
    </source>
</evidence>
<dbReference type="PROSITE" id="PS00549">
    <property type="entry name" value="BACTERIOFERRITIN"/>
    <property type="match status" value="1"/>
</dbReference>
<feature type="binding site" evidence="9">
    <location>
        <position position="18"/>
    </location>
    <ligand>
        <name>Fe cation</name>
        <dbReference type="ChEBI" id="CHEBI:24875"/>
        <label>1</label>
    </ligand>
</feature>
<feature type="binding site" description="axial binding residue" evidence="9">
    <location>
        <position position="52"/>
    </location>
    <ligand>
        <name>heme b</name>
        <dbReference type="ChEBI" id="CHEBI:60344"/>
        <note>ligand shared between dimeric partners</note>
    </ligand>
    <ligandPart>
        <name>Fe</name>
        <dbReference type="ChEBI" id="CHEBI:18248"/>
    </ligandPart>
</feature>
<evidence type="ECO:0000313" key="12">
    <source>
        <dbReference type="EMBL" id="GIU44056.1"/>
    </source>
</evidence>
<dbReference type="GO" id="GO:0005829">
    <property type="term" value="C:cytosol"/>
    <property type="evidence" value="ECO:0007669"/>
    <property type="project" value="TreeGrafter"/>
</dbReference>
<dbReference type="GO" id="GO:0008199">
    <property type="term" value="F:ferric iron binding"/>
    <property type="evidence" value="ECO:0007669"/>
    <property type="project" value="InterPro"/>
</dbReference>
<dbReference type="EMBL" id="MCBT01000040">
    <property type="protein sequence ID" value="OEG73646.1"/>
    <property type="molecule type" value="Genomic_DNA"/>
</dbReference>
<evidence type="ECO:0000313" key="14">
    <source>
        <dbReference type="Proteomes" id="UP000095230"/>
    </source>
</evidence>
<dbReference type="PANTHER" id="PTHR30295">
    <property type="entry name" value="BACTERIOFERRITIN"/>
    <property type="match status" value="1"/>
</dbReference>
<evidence type="ECO:0000256" key="7">
    <source>
        <dbReference type="ARBA" id="ARBA00036243"/>
    </source>
</evidence>